<evidence type="ECO:0000313" key="2">
    <source>
        <dbReference type="Proteomes" id="UP000248987"/>
    </source>
</evidence>
<dbReference type="AlphaFoldDB" id="A0A1A7R5J4"/>
<dbReference type="STRING" id="49280.A9996_01785"/>
<dbReference type="PANTHER" id="PTHR30203:SF24">
    <property type="entry name" value="BLR4935 PROTEIN"/>
    <property type="match status" value="1"/>
</dbReference>
<dbReference type="GO" id="GO:0015562">
    <property type="term" value="F:efflux transmembrane transporter activity"/>
    <property type="evidence" value="ECO:0007669"/>
    <property type="project" value="InterPro"/>
</dbReference>
<name>A0A1A7R5J4_9FLAO</name>
<evidence type="ECO:0000313" key="1">
    <source>
        <dbReference type="EMBL" id="RAJ27907.1"/>
    </source>
</evidence>
<dbReference type="OrthoDB" id="712316at2"/>
<organism evidence="1 2">
    <name type="scientific">Gelidibacter algens</name>
    <dbReference type="NCBI Taxonomy" id="49280"/>
    <lineage>
        <taxon>Bacteria</taxon>
        <taxon>Pseudomonadati</taxon>
        <taxon>Bacteroidota</taxon>
        <taxon>Flavobacteriia</taxon>
        <taxon>Flavobacteriales</taxon>
        <taxon>Flavobacteriaceae</taxon>
        <taxon>Gelidibacter</taxon>
    </lineage>
</organism>
<sequence>MNKYIVSAICGCLFSVTGFSQTINVEELLNQIEQNNIELKGYQAFIESQQLENKSTNNLPDPQLSGYYLPFGDNTTGDYTEYEVSQSFEFPTVYGARGKWNASKSEQLASAYATKRQEILLQAKGIVLELVFLQKQKAIETERRTQSKQVFDQIQNLFDKEQVGILDLNKAKIAWIQEQFVVQQIESDIQIQLSILKTLNGGNPIEDISSQIVLRAEIETLENLWLEKLTNDPRLQELRANEETSLQKIKLEKNKVLPNLALGYNYQGVSGSNYSGLYGGVSIPLWNSKNKVKAAEANYEYQQSNTQVITTSLYSQFQQTYNRYALMLEKYKEYQTTMDNLDSEQLLFKAYQLGEYSFMDYYVELQFYRTATHRMLQMEKELQLLQAQLLKHQL</sequence>
<dbReference type="SUPFAM" id="SSF56954">
    <property type="entry name" value="Outer membrane efflux proteins (OEP)"/>
    <property type="match status" value="1"/>
</dbReference>
<gene>
    <name evidence="1" type="ORF">LX77_00481</name>
</gene>
<dbReference type="InterPro" id="IPR010131">
    <property type="entry name" value="MdtP/NodT-like"/>
</dbReference>
<protein>
    <submittedName>
        <fullName evidence="1">Outer membrane protein TolC</fullName>
    </submittedName>
</protein>
<dbReference type="EMBL" id="QLLQ01000001">
    <property type="protein sequence ID" value="RAJ27907.1"/>
    <property type="molecule type" value="Genomic_DNA"/>
</dbReference>
<dbReference type="PANTHER" id="PTHR30203">
    <property type="entry name" value="OUTER MEMBRANE CATION EFFLUX PROTEIN"/>
    <property type="match status" value="1"/>
</dbReference>
<comment type="caution">
    <text evidence="1">The sequence shown here is derived from an EMBL/GenBank/DDBJ whole genome shotgun (WGS) entry which is preliminary data.</text>
</comment>
<reference evidence="1 2" key="1">
    <citation type="submission" date="2018-06" db="EMBL/GenBank/DDBJ databases">
        <title>Genomic Encyclopedia of Archaeal and Bacterial Type Strains, Phase II (KMG-II): from individual species to whole genera.</title>
        <authorList>
            <person name="Goeker M."/>
        </authorList>
    </citation>
    <scope>NUCLEOTIDE SEQUENCE [LARGE SCALE GENOMIC DNA]</scope>
    <source>
        <strain evidence="1 2">DSM 12408</strain>
    </source>
</reference>
<proteinExistence type="predicted"/>
<dbReference type="Gene3D" id="1.20.1600.10">
    <property type="entry name" value="Outer membrane efflux proteins (OEP)"/>
    <property type="match status" value="1"/>
</dbReference>
<keyword evidence="2" id="KW-1185">Reference proteome</keyword>
<accession>A0A1A7R5J4</accession>
<dbReference type="RefSeq" id="WP_066430232.1">
    <property type="nucleotide sequence ID" value="NZ_LZRN01000002.1"/>
</dbReference>
<dbReference type="Proteomes" id="UP000248987">
    <property type="component" value="Unassembled WGS sequence"/>
</dbReference>